<dbReference type="PANTHER" id="PTHR42752:SF1">
    <property type="entry name" value="IMIDAZOLONEPROPIONASE-RELATED"/>
    <property type="match status" value="1"/>
</dbReference>
<evidence type="ECO:0000256" key="1">
    <source>
        <dbReference type="ARBA" id="ARBA00012864"/>
    </source>
</evidence>
<dbReference type="EMBL" id="VWRN01000034">
    <property type="protein sequence ID" value="KAA6123828.1"/>
    <property type="molecule type" value="Genomic_DNA"/>
</dbReference>
<dbReference type="RefSeq" id="WP_150083354.1">
    <property type="nucleotide sequence ID" value="NZ_VWRN01000034.1"/>
</dbReference>
<dbReference type="Gene3D" id="3.20.20.140">
    <property type="entry name" value="Metal-dependent hydrolases"/>
    <property type="match status" value="1"/>
</dbReference>
<keyword evidence="6 7" id="KW-0408">Iron</keyword>
<keyword evidence="4 7" id="KW-0369">Histidine metabolism</keyword>
<keyword evidence="2 7" id="KW-0479">Metal-binding</keyword>
<dbReference type="GO" id="GO:0019556">
    <property type="term" value="P:L-histidine catabolic process to glutamate and formamide"/>
    <property type="evidence" value="ECO:0007669"/>
    <property type="project" value="UniProtKB-UniRule"/>
</dbReference>
<reference evidence="9 10" key="1">
    <citation type="submission" date="2019-09" db="EMBL/GenBank/DDBJ databases">
        <title>Isolation of a novel species in the genus Cupriavidus from patients with sepsis using whole genome sequencing.</title>
        <authorList>
            <person name="Kweon O.J."/>
            <person name="Lee M.-K."/>
        </authorList>
    </citation>
    <scope>NUCLEOTIDE SEQUENCE [LARGE SCALE GENOMIC DNA]</scope>
    <source>
        <strain evidence="9 10">MKL-01</strain>
    </source>
</reference>
<comment type="pathway">
    <text evidence="7">Amino-acid degradation; L-histidine degradation into L-glutamate; N-formimidoyl-L-glutamate from L-histidine: step 3/3.</text>
</comment>
<dbReference type="Gene3D" id="2.30.40.10">
    <property type="entry name" value="Urease, subunit C, domain 1"/>
    <property type="match status" value="1"/>
</dbReference>
<dbReference type="UniPathway" id="UPA00379">
    <property type="reaction ID" value="UER00551"/>
</dbReference>
<dbReference type="Pfam" id="PF01979">
    <property type="entry name" value="Amidohydro_1"/>
    <property type="match status" value="1"/>
</dbReference>
<feature type="binding site" evidence="7">
    <location>
        <position position="335"/>
    </location>
    <ligand>
        <name>4-imidazolone-5-propanoate</name>
        <dbReference type="ChEBI" id="CHEBI:77893"/>
    </ligand>
</feature>
<dbReference type="CDD" id="cd01296">
    <property type="entry name" value="Imidazolone-5PH"/>
    <property type="match status" value="1"/>
</dbReference>
<feature type="binding site" evidence="7">
    <location>
        <position position="255"/>
    </location>
    <ligand>
        <name>Fe(3+)</name>
        <dbReference type="ChEBI" id="CHEBI:29034"/>
    </ligand>
</feature>
<comment type="function">
    <text evidence="7">Catalyzes the hydrolytic cleavage of the carbon-nitrogen bond in imidazolone-5-propanoate to yield N-formimidoyl-L-glutamate. It is the third step in the universal histidine degradation pathway.</text>
</comment>
<feature type="binding site" evidence="7">
    <location>
        <position position="157"/>
    </location>
    <ligand>
        <name>4-imidazolone-5-propanoate</name>
        <dbReference type="ChEBI" id="CHEBI:77893"/>
    </ligand>
</feature>
<feature type="binding site" evidence="7">
    <location>
        <position position="85"/>
    </location>
    <ligand>
        <name>Fe(3+)</name>
        <dbReference type="ChEBI" id="CHEBI:29034"/>
    </ligand>
</feature>
<comment type="similarity">
    <text evidence="7">Belongs to the metallo-dependent hydrolases superfamily. HutI family.</text>
</comment>
<evidence type="ECO:0000259" key="8">
    <source>
        <dbReference type="Pfam" id="PF01979"/>
    </source>
</evidence>
<evidence type="ECO:0000256" key="5">
    <source>
        <dbReference type="ARBA" id="ARBA00022833"/>
    </source>
</evidence>
<evidence type="ECO:0000256" key="6">
    <source>
        <dbReference type="ARBA" id="ARBA00023004"/>
    </source>
</evidence>
<dbReference type="HAMAP" id="MF_00372">
    <property type="entry name" value="HutI"/>
    <property type="match status" value="1"/>
</dbReference>
<feature type="binding site" evidence="7">
    <location>
        <position position="330"/>
    </location>
    <ligand>
        <name>Zn(2+)</name>
        <dbReference type="ChEBI" id="CHEBI:29105"/>
    </ligand>
</feature>
<evidence type="ECO:0000256" key="3">
    <source>
        <dbReference type="ARBA" id="ARBA00022801"/>
    </source>
</evidence>
<comment type="catalytic activity">
    <reaction evidence="7">
        <text>4-imidazolone-5-propanoate + H2O = N-formimidoyl-L-glutamate</text>
        <dbReference type="Rhea" id="RHEA:23660"/>
        <dbReference type="ChEBI" id="CHEBI:15377"/>
        <dbReference type="ChEBI" id="CHEBI:58928"/>
        <dbReference type="ChEBI" id="CHEBI:77893"/>
        <dbReference type="EC" id="3.5.2.7"/>
    </reaction>
</comment>
<dbReference type="AlphaFoldDB" id="A0A5M8AJ95"/>
<keyword evidence="10" id="KW-1185">Reference proteome</keyword>
<dbReference type="NCBIfam" id="TIGR01224">
    <property type="entry name" value="hutI"/>
    <property type="match status" value="1"/>
</dbReference>
<dbReference type="SUPFAM" id="SSF51338">
    <property type="entry name" value="Composite domain of metallo-dependent hydrolases"/>
    <property type="match status" value="1"/>
</dbReference>
<dbReference type="PANTHER" id="PTHR42752">
    <property type="entry name" value="IMIDAZOLONEPROPIONASE"/>
    <property type="match status" value="1"/>
</dbReference>
<dbReference type="FunFam" id="3.20.20.140:FF:000007">
    <property type="entry name" value="Imidazolonepropionase"/>
    <property type="match status" value="1"/>
</dbReference>
<feature type="binding site" evidence="7">
    <location>
        <position position="255"/>
    </location>
    <ligand>
        <name>Zn(2+)</name>
        <dbReference type="ChEBI" id="CHEBI:29105"/>
    </ligand>
</feature>
<evidence type="ECO:0000256" key="2">
    <source>
        <dbReference type="ARBA" id="ARBA00022723"/>
    </source>
</evidence>
<comment type="caution">
    <text evidence="9">The sequence shown here is derived from an EMBL/GenBank/DDBJ whole genome shotgun (WGS) entry which is preliminary data.</text>
</comment>
<sequence>MTQSAEDFAVDASVAGAPSADGVWHRCHLLPDADPANAIRDAALVVEQGRIAWLGQQAVLPEAYRGLPHHDAGGAWITPGLIDCHTHLVYGGQRADEFAMRLAGASYEEIARAGGGIVSTVRATRAADEDTLFAQAATRLKPLLAEGVTAIEIKSGYGLDLDTERKQLRVARRLGKAYGVAVHTTFLGAHALPPEYADRADDYIALVCDTMLPALAQEGLVDAVDAFCEGIGFSPAQTERVFDAAHRHGLPVKLHAEQLSNLGGAALAARYRALSADHLEHLDETGVAAMAEAGTVAVLLPGAYYFLRDTHLPPIALLRRYGVPIALSTDHNPGTSPVTSLLLMLNMACTLFRMTVPEALAGVTTHAARALGASDRHGLLAAGRGADLALWRIDSPAELAYWFGRNPLAAVVRQGRVFFGPASSAPQEFRDEA</sequence>
<feature type="binding site" evidence="7">
    <location>
        <position position="87"/>
    </location>
    <ligand>
        <name>Fe(3+)</name>
        <dbReference type="ChEBI" id="CHEBI:29034"/>
    </ligand>
</feature>
<dbReference type="InterPro" id="IPR005920">
    <property type="entry name" value="HutI"/>
</dbReference>
<dbReference type="GO" id="GO:0005737">
    <property type="term" value="C:cytoplasm"/>
    <property type="evidence" value="ECO:0007669"/>
    <property type="project" value="UniProtKB-SubCell"/>
</dbReference>
<feature type="binding site" evidence="7">
    <location>
        <position position="330"/>
    </location>
    <ligand>
        <name>Fe(3+)</name>
        <dbReference type="ChEBI" id="CHEBI:29034"/>
    </ligand>
</feature>
<dbReference type="GO" id="GO:0005506">
    <property type="term" value="F:iron ion binding"/>
    <property type="evidence" value="ECO:0007669"/>
    <property type="project" value="UniProtKB-UniRule"/>
</dbReference>
<dbReference type="SUPFAM" id="SSF51556">
    <property type="entry name" value="Metallo-dependent hydrolases"/>
    <property type="match status" value="1"/>
</dbReference>
<dbReference type="GO" id="GO:0019557">
    <property type="term" value="P:L-histidine catabolic process to glutamate and formate"/>
    <property type="evidence" value="ECO:0007669"/>
    <property type="project" value="UniProtKB-UniPathway"/>
</dbReference>
<keyword evidence="3 7" id="KW-0378">Hydrolase</keyword>
<feature type="binding site" evidence="7">
    <location>
        <position position="332"/>
    </location>
    <ligand>
        <name>N-formimidoyl-L-glutamate</name>
        <dbReference type="ChEBI" id="CHEBI:58928"/>
    </ligand>
</feature>
<protein>
    <recommendedName>
        <fullName evidence="1 7">Imidazolonepropionase</fullName>
        <ecNumber evidence="1 7">3.5.2.7</ecNumber>
    </recommendedName>
    <alternativeName>
        <fullName evidence="7">Imidazolone-5-propionate hydrolase</fullName>
    </alternativeName>
</protein>
<evidence type="ECO:0000313" key="9">
    <source>
        <dbReference type="EMBL" id="KAA6123828.1"/>
    </source>
</evidence>
<dbReference type="EC" id="3.5.2.7" evidence="1 7"/>
<comment type="cofactor">
    <cofactor evidence="7">
        <name>Zn(2+)</name>
        <dbReference type="ChEBI" id="CHEBI:29105"/>
    </cofactor>
    <cofactor evidence="7">
        <name>Fe(3+)</name>
        <dbReference type="ChEBI" id="CHEBI:29034"/>
    </cofactor>
    <text evidence="7">Binds 1 zinc or iron ion per subunit.</text>
</comment>
<organism evidence="9 10">
    <name type="scientific">Cupriavidus cauae</name>
    <dbReference type="NCBI Taxonomy" id="2608999"/>
    <lineage>
        <taxon>Bacteria</taxon>
        <taxon>Pseudomonadati</taxon>
        <taxon>Pseudomonadota</taxon>
        <taxon>Betaproteobacteria</taxon>
        <taxon>Burkholderiales</taxon>
        <taxon>Burkholderiaceae</taxon>
        <taxon>Cupriavidus</taxon>
    </lineage>
</organism>
<evidence type="ECO:0000256" key="7">
    <source>
        <dbReference type="HAMAP-Rule" id="MF_00372"/>
    </source>
</evidence>
<evidence type="ECO:0000313" key="10">
    <source>
        <dbReference type="Proteomes" id="UP000324324"/>
    </source>
</evidence>
<name>A0A5M8AJ95_9BURK</name>
<accession>A0A5M8AJ95</accession>
<keyword evidence="7" id="KW-0963">Cytoplasm</keyword>
<dbReference type="InterPro" id="IPR032466">
    <property type="entry name" value="Metal_Hydrolase"/>
</dbReference>
<evidence type="ECO:0000256" key="4">
    <source>
        <dbReference type="ARBA" id="ARBA00022808"/>
    </source>
</evidence>
<proteinExistence type="inferred from homology"/>
<feature type="binding site" evidence="7">
    <location>
        <position position="190"/>
    </location>
    <ligand>
        <name>4-imidazolone-5-propanoate</name>
        <dbReference type="ChEBI" id="CHEBI:77893"/>
    </ligand>
</feature>
<feature type="domain" description="Amidohydrolase-related" evidence="8">
    <location>
        <begin position="76"/>
        <end position="417"/>
    </location>
</feature>
<feature type="binding site" evidence="7">
    <location>
        <position position="85"/>
    </location>
    <ligand>
        <name>Zn(2+)</name>
        <dbReference type="ChEBI" id="CHEBI:29105"/>
    </ligand>
</feature>
<dbReference type="GO" id="GO:0050480">
    <property type="term" value="F:imidazolonepropionase activity"/>
    <property type="evidence" value="ECO:0007669"/>
    <property type="project" value="UniProtKB-UniRule"/>
</dbReference>
<dbReference type="InterPro" id="IPR006680">
    <property type="entry name" value="Amidohydro-rel"/>
</dbReference>
<comment type="subcellular location">
    <subcellularLocation>
        <location evidence="7">Cytoplasm</location>
    </subcellularLocation>
</comment>
<feature type="binding site" evidence="7">
    <location>
        <position position="258"/>
    </location>
    <ligand>
        <name>4-imidazolone-5-propanoate</name>
        <dbReference type="ChEBI" id="CHEBI:77893"/>
    </ligand>
</feature>
<gene>
    <name evidence="7" type="primary">hutI</name>
    <name evidence="9" type="ORF">F1599_12925</name>
</gene>
<dbReference type="InterPro" id="IPR011059">
    <property type="entry name" value="Metal-dep_hydrolase_composite"/>
</dbReference>
<dbReference type="Proteomes" id="UP000324324">
    <property type="component" value="Unassembled WGS sequence"/>
</dbReference>
<keyword evidence="5 7" id="KW-0862">Zinc</keyword>
<feature type="binding site" evidence="7">
    <location>
        <position position="334"/>
    </location>
    <ligand>
        <name>N-formimidoyl-L-glutamate</name>
        <dbReference type="ChEBI" id="CHEBI:58928"/>
    </ligand>
</feature>
<feature type="binding site" evidence="7">
    <location>
        <position position="87"/>
    </location>
    <ligand>
        <name>Zn(2+)</name>
        <dbReference type="ChEBI" id="CHEBI:29105"/>
    </ligand>
</feature>
<dbReference type="GO" id="GO:0008270">
    <property type="term" value="F:zinc ion binding"/>
    <property type="evidence" value="ECO:0007669"/>
    <property type="project" value="UniProtKB-UniRule"/>
</dbReference>
<feature type="binding site" evidence="7">
    <location>
        <position position="94"/>
    </location>
    <ligand>
        <name>4-imidazolone-5-propanoate</name>
        <dbReference type="ChEBI" id="CHEBI:77893"/>
    </ligand>
</feature>
<feature type="binding site" evidence="7">
    <location>
        <position position="157"/>
    </location>
    <ligand>
        <name>N-formimidoyl-L-glutamate</name>
        <dbReference type="ChEBI" id="CHEBI:58928"/>
    </ligand>
</feature>